<sequence>MNQAYQGSNPDGSADVPVKRKRGRPRKYPKLDPEEKAHVPRDPSLNRAENNRAPPGFEGTNGNQSRQVDPVDDGNDVMLGQAVSGVIEAAFDAGYLLSVRVGNSSTTLRGVVFKPGHYVPVSAENDVAPDINMIRRNEIPLPSEIYTQVHANNPRSREREQNSNSHRNGTHSFNELPIINQVPRVVPQSANVVAKVKQVPLVAAQTTHPVIPRGHVVPVVLQPATLSNGIALANIPSPVATQAAHSTVSKSKQVVRAHTSDGSTLNNQLPAVGNQAPSSQPSKQFTPKNLQSENVPSNQPPVESLTVKGSDHSQVDEVNDMDQPLFIEPLQSVQPDLHNHPKPAKKPSENHVTGKMTELLQALQENAMEKNRVPQAEEPVADSGLKSDEQSSPENGNPNKKSRSSSV</sequence>
<dbReference type="Gramene" id="QL08p010527:mrna">
    <property type="protein sequence ID" value="QL08p010527:mrna"/>
    <property type="gene ID" value="QL08p010527"/>
</dbReference>
<evidence type="ECO:0008006" key="4">
    <source>
        <dbReference type="Google" id="ProtNLM"/>
    </source>
</evidence>
<dbReference type="InParanoid" id="A0A7N2MA76"/>
<feature type="compositionally biased region" description="Polar residues" evidence="1">
    <location>
        <begin position="162"/>
        <end position="173"/>
    </location>
</feature>
<dbReference type="KEGG" id="qlo:115957229"/>
<feature type="compositionally biased region" description="Basic residues" evidence="1">
    <location>
        <begin position="19"/>
        <end position="28"/>
    </location>
</feature>
<reference evidence="2 3" key="1">
    <citation type="journal article" date="2016" name="G3 (Bethesda)">
        <title>First Draft Assembly and Annotation of the Genome of a California Endemic Oak Quercus lobata Nee (Fagaceae).</title>
        <authorList>
            <person name="Sork V.L."/>
            <person name="Fitz-Gibbon S.T."/>
            <person name="Puiu D."/>
            <person name="Crepeau M."/>
            <person name="Gugger P.F."/>
            <person name="Sherman R."/>
            <person name="Stevens K."/>
            <person name="Langley C.H."/>
            <person name="Pellegrini M."/>
            <person name="Salzberg S.L."/>
        </authorList>
    </citation>
    <scope>NUCLEOTIDE SEQUENCE [LARGE SCALE GENOMIC DNA]</scope>
    <source>
        <strain evidence="2 3">cv. SW786</strain>
    </source>
</reference>
<dbReference type="FunCoup" id="A0A7N2MA76">
    <property type="interactions" value="18"/>
</dbReference>
<dbReference type="Proteomes" id="UP000594261">
    <property type="component" value="Chromosome 8"/>
</dbReference>
<feature type="region of interest" description="Disordered" evidence="1">
    <location>
        <begin position="152"/>
        <end position="176"/>
    </location>
</feature>
<evidence type="ECO:0000313" key="3">
    <source>
        <dbReference type="Proteomes" id="UP000594261"/>
    </source>
</evidence>
<feature type="region of interest" description="Disordered" evidence="1">
    <location>
        <begin position="334"/>
        <end position="407"/>
    </location>
</feature>
<accession>A0A7N2MA76</accession>
<dbReference type="OMA" id="DCTETGK"/>
<feature type="region of interest" description="Disordered" evidence="1">
    <location>
        <begin position="256"/>
        <end position="312"/>
    </location>
</feature>
<dbReference type="PANTHER" id="PTHR34682:SF1">
    <property type="entry name" value="PROTEIN METABOLIC NETWORK MODULATOR 1"/>
    <property type="match status" value="1"/>
</dbReference>
<dbReference type="EMBL" id="LRBV02000008">
    <property type="status" value="NOT_ANNOTATED_CDS"/>
    <property type="molecule type" value="Genomic_DNA"/>
</dbReference>
<feature type="compositionally biased region" description="Polar residues" evidence="1">
    <location>
        <begin position="260"/>
        <end position="301"/>
    </location>
</feature>
<dbReference type="EnsemblPlants" id="QL08p010527:mrna">
    <property type="protein sequence ID" value="QL08p010527:mrna"/>
    <property type="gene ID" value="QL08p010527"/>
</dbReference>
<feature type="compositionally biased region" description="Polar residues" evidence="1">
    <location>
        <begin position="390"/>
        <end position="399"/>
    </location>
</feature>
<organism evidence="2 3">
    <name type="scientific">Quercus lobata</name>
    <name type="common">Valley oak</name>
    <dbReference type="NCBI Taxonomy" id="97700"/>
    <lineage>
        <taxon>Eukaryota</taxon>
        <taxon>Viridiplantae</taxon>
        <taxon>Streptophyta</taxon>
        <taxon>Embryophyta</taxon>
        <taxon>Tracheophyta</taxon>
        <taxon>Spermatophyta</taxon>
        <taxon>Magnoliopsida</taxon>
        <taxon>eudicotyledons</taxon>
        <taxon>Gunneridae</taxon>
        <taxon>Pentapetalae</taxon>
        <taxon>rosids</taxon>
        <taxon>fabids</taxon>
        <taxon>Fagales</taxon>
        <taxon>Fagaceae</taxon>
        <taxon>Quercus</taxon>
    </lineage>
</organism>
<dbReference type="PANTHER" id="PTHR34682">
    <property type="entry name" value="AT HOOK MOTIF-CONTAINING PROTEIN"/>
    <property type="match status" value="1"/>
</dbReference>
<reference evidence="2" key="2">
    <citation type="submission" date="2021-01" db="UniProtKB">
        <authorList>
            <consortium name="EnsemblPlants"/>
        </authorList>
    </citation>
    <scope>IDENTIFICATION</scope>
</reference>
<dbReference type="GeneID" id="115957229"/>
<keyword evidence="3" id="KW-1185">Reference proteome</keyword>
<proteinExistence type="predicted"/>
<dbReference type="OrthoDB" id="1910926at2759"/>
<feature type="compositionally biased region" description="Polar residues" evidence="1">
    <location>
        <begin position="1"/>
        <end position="11"/>
    </location>
</feature>
<name>A0A7N2MA76_QUELO</name>
<dbReference type="RefSeq" id="XP_030931288.1">
    <property type="nucleotide sequence ID" value="XM_031075428.1"/>
</dbReference>
<gene>
    <name evidence="2" type="primary">LOC115957229</name>
</gene>
<feature type="region of interest" description="Disordered" evidence="1">
    <location>
        <begin position="1"/>
        <end position="73"/>
    </location>
</feature>
<dbReference type="InterPro" id="IPR045881">
    <property type="entry name" value="MNM1-like"/>
</dbReference>
<protein>
    <recommendedName>
        <fullName evidence="4">AT hook motif-containing protein</fullName>
    </recommendedName>
</protein>
<feature type="compositionally biased region" description="Basic and acidic residues" evidence="1">
    <location>
        <begin position="29"/>
        <end position="41"/>
    </location>
</feature>
<dbReference type="AlphaFoldDB" id="A0A7N2MA76"/>
<evidence type="ECO:0000256" key="1">
    <source>
        <dbReference type="SAM" id="MobiDB-lite"/>
    </source>
</evidence>
<evidence type="ECO:0000313" key="2">
    <source>
        <dbReference type="EnsemblPlants" id="QL08p010527:mrna"/>
    </source>
</evidence>
<dbReference type="RefSeq" id="XP_030931290.1">
    <property type="nucleotide sequence ID" value="XM_031075430.1"/>
</dbReference>